<sequence>MLSILLLGLLFSMGECAPEQVHLAFHGNYSVMNVVWTTFSSDSSTVLYGTSPNSLKYTVVGTQKAWRTGSITRYSHRALMDGLQPSTQYCDISYDLHTDDGRRGDKFMNEFEPLLSRIPYMVVAGNHENDGENFTNFQERFWMPHNGYHDNQFYSFDLGPVHWVALSTEYYGFYTTVGKGPVLTQYSWLNNDLAASFLYNAENLSMNFLNLATNKKSASANRHKTPWIVSYLHRPFYCSAASSDDCSSYDNSLIRVGYEDIPGLEYPFLKYGVDLGFWGHMHFYERFYPVANKQYWSSVSSQCKLLPQRSRPNYGYTVLTVANSTHIHIEQISIDLDEAVVDDFWLSKDPGFVATDEMRYVQLVYSAPEQVHLSFRGNYSEMNVVWTTFDKDNSTLLYGSSPSSLTFSVEGSEKAWKTGGILRYTHEATMTDLLPSTTYWYRIGKRSFQFKTLPANPESFRVCVFGDLGYEHGHSTASIIRNGMAGMFDFIIHIAYDLHSDAGRTGDKFMNVLEPVISRNAVSNRQRTPWIVSYLHRPFYCSSKGNNDCSDSDSALIRVGDSKKPGLEEVFLKYRLDVGFWGHKHFYERFYPVANGTYWNGGCHSSGTFDKHPTPFSAKRTNQYGYTIMTVANATHIHLEQISIDLDEAVVDDLWLRKDIGSVTSEREA</sequence>
<feature type="domain" description="Purple acid phosphatase C-terminal" evidence="5">
    <location>
        <begin position="601"/>
        <end position="652"/>
    </location>
</feature>
<feature type="domain" description="Purple acid phosphatase N-terminal" evidence="6">
    <location>
        <begin position="368"/>
        <end position="449"/>
    </location>
</feature>
<dbReference type="EMBL" id="UYSL01020556">
    <property type="protein sequence ID" value="VDL75174.1"/>
    <property type="molecule type" value="Genomic_DNA"/>
</dbReference>
<dbReference type="Pfam" id="PF00149">
    <property type="entry name" value="Metallophos"/>
    <property type="match status" value="1"/>
</dbReference>
<proteinExistence type="inferred from homology"/>
<feature type="domain" description="Purple acid phosphatase N-terminal" evidence="6">
    <location>
        <begin position="18"/>
        <end position="90"/>
    </location>
</feature>
<keyword evidence="3" id="KW-0378">Hydrolase</keyword>
<dbReference type="STRING" id="27835.A0A158R0D5"/>
<evidence type="ECO:0000313" key="9">
    <source>
        <dbReference type="WBParaSite" id="NBR_0001158401-mRNA-1"/>
    </source>
</evidence>
<accession>A0A158R0D5</accession>
<dbReference type="InterPro" id="IPR004843">
    <property type="entry name" value="Calcineurin-like_PHP"/>
</dbReference>
<dbReference type="EC" id="3.1.3.2" evidence="3"/>
<evidence type="ECO:0000256" key="3">
    <source>
        <dbReference type="RuleBase" id="RU361203"/>
    </source>
</evidence>
<dbReference type="Pfam" id="PF16656">
    <property type="entry name" value="Pur_ac_phosph_N"/>
    <property type="match status" value="2"/>
</dbReference>
<comment type="similarity">
    <text evidence="3">Belongs to the metallophosphoesterase superfamily. Purple acid phosphatase family.</text>
</comment>
<dbReference type="Proteomes" id="UP000271162">
    <property type="component" value="Unassembled WGS sequence"/>
</dbReference>
<evidence type="ECO:0000313" key="7">
    <source>
        <dbReference type="EMBL" id="VDL75174.1"/>
    </source>
</evidence>
<comment type="catalytic activity">
    <reaction evidence="3">
        <text>a phosphate monoester + H2O = an alcohol + phosphate</text>
        <dbReference type="Rhea" id="RHEA:15017"/>
        <dbReference type="ChEBI" id="CHEBI:15377"/>
        <dbReference type="ChEBI" id="CHEBI:30879"/>
        <dbReference type="ChEBI" id="CHEBI:43474"/>
        <dbReference type="ChEBI" id="CHEBI:67140"/>
        <dbReference type="EC" id="3.1.3.2"/>
    </reaction>
</comment>
<dbReference type="AlphaFoldDB" id="A0A158R0D5"/>
<dbReference type="Gene3D" id="3.60.21.10">
    <property type="match status" value="2"/>
</dbReference>
<dbReference type="InterPro" id="IPR015914">
    <property type="entry name" value="PAPs_N"/>
</dbReference>
<reference evidence="7 8" key="2">
    <citation type="submission" date="2018-11" db="EMBL/GenBank/DDBJ databases">
        <authorList>
            <consortium name="Pathogen Informatics"/>
        </authorList>
    </citation>
    <scope>NUCLEOTIDE SEQUENCE [LARGE SCALE GENOMIC DNA]</scope>
</reference>
<dbReference type="SUPFAM" id="SSF49363">
    <property type="entry name" value="Purple acid phosphatase, N-terminal domain"/>
    <property type="match status" value="2"/>
</dbReference>
<dbReference type="GO" id="GO:0003993">
    <property type="term" value="F:acid phosphatase activity"/>
    <property type="evidence" value="ECO:0007669"/>
    <property type="project" value="UniProtKB-EC"/>
</dbReference>
<dbReference type="PANTHER" id="PTHR45867:SF10">
    <property type="entry name" value="PURPLE ACID PHOSPHATASE"/>
    <property type="match status" value="1"/>
</dbReference>
<reference evidence="9" key="1">
    <citation type="submission" date="2016-04" db="UniProtKB">
        <authorList>
            <consortium name="WormBaseParasite"/>
        </authorList>
    </citation>
    <scope>IDENTIFICATION</scope>
</reference>
<organism evidence="9">
    <name type="scientific">Nippostrongylus brasiliensis</name>
    <name type="common">Rat hookworm</name>
    <dbReference type="NCBI Taxonomy" id="27835"/>
    <lineage>
        <taxon>Eukaryota</taxon>
        <taxon>Metazoa</taxon>
        <taxon>Ecdysozoa</taxon>
        <taxon>Nematoda</taxon>
        <taxon>Chromadorea</taxon>
        <taxon>Rhabditida</taxon>
        <taxon>Rhabditina</taxon>
        <taxon>Rhabditomorpha</taxon>
        <taxon>Strongyloidea</taxon>
        <taxon>Heligmosomidae</taxon>
        <taxon>Nippostrongylus</taxon>
    </lineage>
</organism>
<keyword evidence="8" id="KW-1185">Reference proteome</keyword>
<gene>
    <name evidence="7" type="ORF">NBR_LOCUS11585</name>
</gene>
<dbReference type="PANTHER" id="PTHR45867">
    <property type="entry name" value="PURPLE ACID PHOSPHATASE"/>
    <property type="match status" value="1"/>
</dbReference>
<evidence type="ECO:0000256" key="1">
    <source>
        <dbReference type="ARBA" id="ARBA00022729"/>
    </source>
</evidence>
<evidence type="ECO:0000259" key="5">
    <source>
        <dbReference type="Pfam" id="PF14008"/>
    </source>
</evidence>
<dbReference type="InterPro" id="IPR008963">
    <property type="entry name" value="Purple_acid_Pase-like_N"/>
</dbReference>
<evidence type="ECO:0000256" key="2">
    <source>
        <dbReference type="ARBA" id="ARBA00023180"/>
    </source>
</evidence>
<dbReference type="SUPFAM" id="SSF56300">
    <property type="entry name" value="Metallo-dependent phosphatases"/>
    <property type="match status" value="2"/>
</dbReference>
<name>A0A158R0D5_NIPBR</name>
<protein>
    <recommendedName>
        <fullName evidence="3">Purple acid phosphatase</fullName>
        <ecNumber evidence="3">3.1.3.2</ecNumber>
    </recommendedName>
</protein>
<feature type="signal peptide" evidence="3">
    <location>
        <begin position="1"/>
        <end position="16"/>
    </location>
</feature>
<evidence type="ECO:0000259" key="6">
    <source>
        <dbReference type="Pfam" id="PF16656"/>
    </source>
</evidence>
<evidence type="ECO:0000313" key="8">
    <source>
        <dbReference type="Proteomes" id="UP000271162"/>
    </source>
</evidence>
<feature type="domain" description="Calcineurin-like phosphoesterase" evidence="4">
    <location>
        <begin position="98"/>
        <end position="283"/>
    </location>
</feature>
<dbReference type="Gene3D" id="2.60.40.380">
    <property type="entry name" value="Purple acid phosphatase-like, N-terminal"/>
    <property type="match status" value="1"/>
</dbReference>
<dbReference type="InterPro" id="IPR025733">
    <property type="entry name" value="PAPs_C"/>
</dbReference>
<dbReference type="InterPro" id="IPR041792">
    <property type="entry name" value="MPP_PAP"/>
</dbReference>
<dbReference type="InterPro" id="IPR029052">
    <property type="entry name" value="Metallo-depent_PP-like"/>
</dbReference>
<evidence type="ECO:0000259" key="4">
    <source>
        <dbReference type="Pfam" id="PF00149"/>
    </source>
</evidence>
<keyword evidence="2" id="KW-0325">Glycoprotein</keyword>
<dbReference type="Pfam" id="PF14008">
    <property type="entry name" value="Metallophos_C"/>
    <property type="match status" value="1"/>
</dbReference>
<keyword evidence="1 3" id="KW-0732">Signal</keyword>
<dbReference type="GO" id="GO:0046872">
    <property type="term" value="F:metal ion binding"/>
    <property type="evidence" value="ECO:0007669"/>
    <property type="project" value="InterPro"/>
</dbReference>
<feature type="chain" id="PRO_5043073684" description="Purple acid phosphatase" evidence="3">
    <location>
        <begin position="17"/>
        <end position="669"/>
    </location>
</feature>
<dbReference type="CDD" id="cd00839">
    <property type="entry name" value="MPP_PAPs"/>
    <property type="match status" value="1"/>
</dbReference>
<dbReference type="WBParaSite" id="NBR_0001158401-mRNA-1">
    <property type="protein sequence ID" value="NBR_0001158401-mRNA-1"/>
    <property type="gene ID" value="NBR_0001158401"/>
</dbReference>